<proteinExistence type="predicted"/>
<keyword evidence="3" id="KW-1185">Reference proteome</keyword>
<dbReference type="Proteomes" id="UP000216998">
    <property type="component" value="Unassembled WGS sequence"/>
</dbReference>
<dbReference type="OrthoDB" id="7365323at2"/>
<feature type="domain" description="HTH cro/C1-type" evidence="1">
    <location>
        <begin position="36"/>
        <end position="90"/>
    </location>
</feature>
<dbReference type="AlphaFoldDB" id="A0A255YS42"/>
<dbReference type="GO" id="GO:0003677">
    <property type="term" value="F:DNA binding"/>
    <property type="evidence" value="ECO:0007669"/>
    <property type="project" value="InterPro"/>
</dbReference>
<sequence length="147" mass="15249">MTKSSAVLPPPTLAGPSLLDIGAPAEAVKADFARRLQHALNAKGWNQSDLARAADIGRDSVSVYLRAKSLPGPKHLTSIAAALGVEPDDLLPGASDAATARTGVAAMEVMQTAAAGRVWLKINRSVSMRQLGKIIEILDSEPAGDDS</sequence>
<evidence type="ECO:0000313" key="2">
    <source>
        <dbReference type="EMBL" id="OYQ31465.1"/>
    </source>
</evidence>
<dbReference type="InterPro" id="IPR001387">
    <property type="entry name" value="Cro/C1-type_HTH"/>
</dbReference>
<dbReference type="SUPFAM" id="SSF47413">
    <property type="entry name" value="lambda repressor-like DNA-binding domains"/>
    <property type="match status" value="1"/>
</dbReference>
<dbReference type="Pfam" id="PF01381">
    <property type="entry name" value="HTH_3"/>
    <property type="match status" value="1"/>
</dbReference>
<evidence type="ECO:0000313" key="3">
    <source>
        <dbReference type="Proteomes" id="UP000216998"/>
    </source>
</evidence>
<comment type="caution">
    <text evidence="2">The sequence shown here is derived from an EMBL/GenBank/DDBJ whole genome shotgun (WGS) entry which is preliminary data.</text>
</comment>
<evidence type="ECO:0000259" key="1">
    <source>
        <dbReference type="PROSITE" id="PS50943"/>
    </source>
</evidence>
<accession>A0A255YS42</accession>
<dbReference type="PROSITE" id="PS50943">
    <property type="entry name" value="HTH_CROC1"/>
    <property type="match status" value="1"/>
</dbReference>
<name>A0A255YS42_9PROT</name>
<dbReference type="InterPro" id="IPR010982">
    <property type="entry name" value="Lambda_DNA-bd_dom_sf"/>
</dbReference>
<dbReference type="Gene3D" id="1.10.260.40">
    <property type="entry name" value="lambda repressor-like DNA-binding domains"/>
    <property type="match status" value="1"/>
</dbReference>
<dbReference type="SMART" id="SM00530">
    <property type="entry name" value="HTH_XRE"/>
    <property type="match status" value="1"/>
</dbReference>
<dbReference type="RefSeq" id="WP_094458145.1">
    <property type="nucleotide sequence ID" value="NZ_NOXU01000032.1"/>
</dbReference>
<organism evidence="2 3">
    <name type="scientific">Niveispirillum lacus</name>
    <dbReference type="NCBI Taxonomy" id="1981099"/>
    <lineage>
        <taxon>Bacteria</taxon>
        <taxon>Pseudomonadati</taxon>
        <taxon>Pseudomonadota</taxon>
        <taxon>Alphaproteobacteria</taxon>
        <taxon>Rhodospirillales</taxon>
        <taxon>Azospirillaceae</taxon>
        <taxon>Niveispirillum</taxon>
    </lineage>
</organism>
<gene>
    <name evidence="2" type="ORF">CHU95_20145</name>
</gene>
<dbReference type="EMBL" id="NOXU01000032">
    <property type="protein sequence ID" value="OYQ31465.1"/>
    <property type="molecule type" value="Genomic_DNA"/>
</dbReference>
<reference evidence="2 3" key="1">
    <citation type="submission" date="2017-07" db="EMBL/GenBank/DDBJ databases">
        <title>Niveispirillum cyanobacteriorum sp. nov., isolated from cyanobacterial aggregates in a eutrophic lake.</title>
        <authorList>
            <person name="Cai H."/>
        </authorList>
    </citation>
    <scope>NUCLEOTIDE SEQUENCE [LARGE SCALE GENOMIC DNA]</scope>
    <source>
        <strain evidence="3">TH1-14</strain>
    </source>
</reference>
<protein>
    <recommendedName>
        <fullName evidence="1">HTH cro/C1-type domain-containing protein</fullName>
    </recommendedName>
</protein>
<dbReference type="CDD" id="cd00093">
    <property type="entry name" value="HTH_XRE"/>
    <property type="match status" value="1"/>
</dbReference>